<comment type="caution">
    <text evidence="3">The sequence shown here is derived from an EMBL/GenBank/DDBJ whole genome shotgun (WGS) entry which is preliminary data.</text>
</comment>
<feature type="region of interest" description="Disordered" evidence="1">
    <location>
        <begin position="429"/>
        <end position="449"/>
    </location>
</feature>
<sequence>MVNTRMTFESTRVLRKWIVKAHCVTASLWDCYSDLDGNCDPAQLGMQQEPKGNPVNPLSYEKDVFESKKLDVAASGWTFGALVDRMVDCGSTCWVKHPMDGDEHIDLDIRKKIQKMERTDGCTVGIKQKDFNLELCRIAVPTELERRIMAEKGSITSTLPESESRTSARRTGTSRRRKCSQHNSAMNPHPATPSRKKLADRLGRFRRSSRIRYGPKAASVLPRTITHGNRSRLRKPELARQAVFGTTELLENILVHIPMLDILISQRISRHFRDVINDSISLQRKLFFVADAPVQRWVQYVCSDGYFDKVDITEPEPPLCEDNGHCCARHGWSAWVPSTPAVLNPLFTEQPRAGRNYNRRTTKGYDQISLCYARTTCLLDKELPVVSREASWRRMYLCDPSPYCASAKFTFAASVIMLMSMDQIKSRTRSLDGSMQSAEDGDVDVPRNPMRRTYEVPAGVDGWTFGALVDRVMEEGTVQSVDGKRRYDKEAVVEDAVRELERMDGREAWILRDKLEINIEIAMPSEDEWKVMNERGRIHPCFPSGDESYGNRSARFVGRAKTSYGSYQTPAEPTLEQAYAATPARQAVLQTAELLEGILIHLPMLDILTAQRMCVSFRDVVTNSIALRRKLFFVADAPPELWIKGDSTGAAFQRVDSTDAAANSNGNLEGRERRTLATLNPLLDVDRPRPPGGEGSIDQQMLCEAYTLCKLQRDLPGIFEASWRKMYLCDPPVADTGTDEF</sequence>
<feature type="region of interest" description="Disordered" evidence="1">
    <location>
        <begin position="152"/>
        <end position="198"/>
    </location>
</feature>
<dbReference type="SMART" id="SM00256">
    <property type="entry name" value="FBOX"/>
    <property type="match status" value="2"/>
</dbReference>
<dbReference type="AlphaFoldDB" id="A0AAJ0D919"/>
<accession>A0AAJ0D919</accession>
<evidence type="ECO:0000313" key="4">
    <source>
        <dbReference type="Proteomes" id="UP001271007"/>
    </source>
</evidence>
<organism evidence="3 4">
    <name type="scientific">Extremus antarcticus</name>
    <dbReference type="NCBI Taxonomy" id="702011"/>
    <lineage>
        <taxon>Eukaryota</taxon>
        <taxon>Fungi</taxon>
        <taxon>Dikarya</taxon>
        <taxon>Ascomycota</taxon>
        <taxon>Pezizomycotina</taxon>
        <taxon>Dothideomycetes</taxon>
        <taxon>Dothideomycetidae</taxon>
        <taxon>Mycosphaerellales</taxon>
        <taxon>Extremaceae</taxon>
        <taxon>Extremus</taxon>
    </lineage>
</organism>
<dbReference type="Proteomes" id="UP001271007">
    <property type="component" value="Unassembled WGS sequence"/>
</dbReference>
<reference evidence="3" key="1">
    <citation type="submission" date="2023-04" db="EMBL/GenBank/DDBJ databases">
        <title>Black Yeasts Isolated from many extreme environments.</title>
        <authorList>
            <person name="Coleine C."/>
            <person name="Stajich J.E."/>
            <person name="Selbmann L."/>
        </authorList>
    </citation>
    <scope>NUCLEOTIDE SEQUENCE</scope>
    <source>
        <strain evidence="3">CCFEE 5312</strain>
    </source>
</reference>
<proteinExistence type="predicted"/>
<evidence type="ECO:0000256" key="1">
    <source>
        <dbReference type="SAM" id="MobiDB-lite"/>
    </source>
</evidence>
<dbReference type="EMBL" id="JAWDJX010000040">
    <property type="protein sequence ID" value="KAK3049345.1"/>
    <property type="molecule type" value="Genomic_DNA"/>
</dbReference>
<feature type="domain" description="F-box" evidence="2">
    <location>
        <begin position="593"/>
        <end position="630"/>
    </location>
</feature>
<name>A0AAJ0D919_9PEZI</name>
<keyword evidence="4" id="KW-1185">Reference proteome</keyword>
<gene>
    <name evidence="3" type="ORF">LTR09_009264</name>
</gene>
<dbReference type="InterPro" id="IPR001810">
    <property type="entry name" value="F-box_dom"/>
</dbReference>
<evidence type="ECO:0000259" key="2">
    <source>
        <dbReference type="SMART" id="SM00256"/>
    </source>
</evidence>
<feature type="domain" description="F-box" evidence="2">
    <location>
        <begin position="245"/>
        <end position="285"/>
    </location>
</feature>
<evidence type="ECO:0000313" key="3">
    <source>
        <dbReference type="EMBL" id="KAK3049345.1"/>
    </source>
</evidence>
<protein>
    <recommendedName>
        <fullName evidence="2">F-box domain-containing protein</fullName>
    </recommendedName>
</protein>